<dbReference type="SUPFAM" id="SSF51206">
    <property type="entry name" value="cAMP-binding domain-like"/>
    <property type="match status" value="1"/>
</dbReference>
<dbReference type="EMBL" id="PXOT01000022">
    <property type="protein sequence ID" value="PSG91016.1"/>
    <property type="molecule type" value="Genomic_DNA"/>
</dbReference>
<dbReference type="PROSITE" id="PS51371">
    <property type="entry name" value="CBS"/>
    <property type="match status" value="2"/>
</dbReference>
<dbReference type="SUPFAM" id="SSF54631">
    <property type="entry name" value="CBS-domain pair"/>
    <property type="match status" value="1"/>
</dbReference>
<dbReference type="InterPro" id="IPR000644">
    <property type="entry name" value="CBS_dom"/>
</dbReference>
<dbReference type="CDD" id="cd00038">
    <property type="entry name" value="CAP_ED"/>
    <property type="match status" value="1"/>
</dbReference>
<dbReference type="InterPro" id="IPR018821">
    <property type="entry name" value="DUF294_put_nucleoTrafse_sb-bd"/>
</dbReference>
<dbReference type="SMART" id="SM00116">
    <property type="entry name" value="CBS"/>
    <property type="match status" value="2"/>
</dbReference>
<dbReference type="InterPro" id="IPR051257">
    <property type="entry name" value="Diverse_CBS-Domain"/>
</dbReference>
<sequence>MNKNTIAERILDFLKGFPPFDALTYEQLITISSQVKVLYVEPNHFVFKQGTSIKDEFYVVKNGAIGVYHENKLVDQCDEGDIFGLRALIRKDQYFLDAKAIEESIIYSISSTLLQDIIISNPKANQFIMASFATNTRNPYAKDDKGTLLGNLEFLKPDASGFTEAQSAIYSKNPICCTPETSIKAASLIMKEHNVGSIVITKNQKPIGIITDKDLRNQIATGIHHIDEPVTAIMSSPVLSFPPTITVAEAQIATLKHQISHLCITEDGTDQSKIIGMLSEHDIIVVHGNNPAVLIKEIKRAKTAESLKYIREKAQTLLKNYLDQSLPMVFTANIISAINDAVTKQVIELSIIQLNQKPPAKFAWLAIGSQGRKEQLLMTDQDNALVFSDKNLHESDIETARAYFLKLANTINDQLHHIGFDYCPANMMARNPDWCLTLTEWKAKFNNWITQPTQEKILLCNIFFDYNLIYGNKKLVHKMSNSIFKSIEQYEIFLNFLALNALKNPPPLSFFRQFLVEDSGEHKDQFDIKKRAIMPLVDAARLLILSHHVKDFNSTIARYKKLQELEPQNADLYDACINAFKILLRFRANQGLKHKDSGQFVDVKSLSKSDRLKLKGCFKPVKDIQTLVQVRFKLSQMM</sequence>
<evidence type="ECO:0000256" key="2">
    <source>
        <dbReference type="PROSITE-ProRule" id="PRU00703"/>
    </source>
</evidence>
<evidence type="ECO:0000256" key="1">
    <source>
        <dbReference type="ARBA" id="ARBA00023122"/>
    </source>
</evidence>
<feature type="domain" description="CBS" evidence="4">
    <location>
        <begin position="170"/>
        <end position="228"/>
    </location>
</feature>
<dbReference type="CDD" id="cd04587">
    <property type="entry name" value="CBS_pair_CAP-ED_NT_Pol-beta-like_DUF294_assoc"/>
    <property type="match status" value="1"/>
</dbReference>
<feature type="domain" description="CBS" evidence="4">
    <location>
        <begin position="234"/>
        <end position="293"/>
    </location>
</feature>
<accession>A0A2T1NF40</accession>
<dbReference type="InterPro" id="IPR018490">
    <property type="entry name" value="cNMP-bd_dom_sf"/>
</dbReference>
<dbReference type="RefSeq" id="WP_106678427.1">
    <property type="nucleotide sequence ID" value="NZ_JACHWV010000007.1"/>
</dbReference>
<evidence type="ECO:0000259" key="4">
    <source>
        <dbReference type="PROSITE" id="PS51371"/>
    </source>
</evidence>
<dbReference type="AlphaFoldDB" id="A0A2T1NF40"/>
<feature type="domain" description="Cyclic nucleotide-binding" evidence="3">
    <location>
        <begin position="19"/>
        <end position="135"/>
    </location>
</feature>
<dbReference type="Pfam" id="PF03445">
    <property type="entry name" value="DUF294"/>
    <property type="match status" value="1"/>
</dbReference>
<keyword evidence="6" id="KW-1185">Reference proteome</keyword>
<dbReference type="Pfam" id="PF00027">
    <property type="entry name" value="cNMP_binding"/>
    <property type="match status" value="1"/>
</dbReference>
<comment type="caution">
    <text evidence="5">The sequence shown here is derived from an EMBL/GenBank/DDBJ whole genome shotgun (WGS) entry which is preliminary data.</text>
</comment>
<dbReference type="InterPro" id="IPR000595">
    <property type="entry name" value="cNMP-bd_dom"/>
</dbReference>
<evidence type="ECO:0000259" key="3">
    <source>
        <dbReference type="PROSITE" id="PS50042"/>
    </source>
</evidence>
<dbReference type="Pfam" id="PF10335">
    <property type="entry name" value="DUF294_C"/>
    <property type="match status" value="1"/>
</dbReference>
<dbReference type="InterPro" id="IPR014710">
    <property type="entry name" value="RmlC-like_jellyroll"/>
</dbReference>
<reference evidence="5 6" key="1">
    <citation type="submission" date="2018-03" db="EMBL/GenBank/DDBJ databases">
        <title>Mesoflavibacter sp. HG37 and Mesoflavibacter sp. HG96 sp.nov., two marine bacteria isolated from seawater of Western Pacific Ocean.</title>
        <authorList>
            <person name="Cheng H."/>
            <person name="Wu Y.-H."/>
            <person name="Guo L.-L."/>
            <person name="Xu X.-W."/>
        </authorList>
    </citation>
    <scope>NUCLEOTIDE SEQUENCE [LARGE SCALE GENOMIC DNA]</scope>
    <source>
        <strain evidence="5 6">KCTC 42117</strain>
    </source>
</reference>
<keyword evidence="5" id="KW-0808">Transferase</keyword>
<evidence type="ECO:0000313" key="6">
    <source>
        <dbReference type="Proteomes" id="UP000238430"/>
    </source>
</evidence>
<dbReference type="PANTHER" id="PTHR43080:SF2">
    <property type="entry name" value="CBS DOMAIN-CONTAINING PROTEIN"/>
    <property type="match status" value="1"/>
</dbReference>
<dbReference type="PROSITE" id="PS50042">
    <property type="entry name" value="CNMP_BINDING_3"/>
    <property type="match status" value="1"/>
</dbReference>
<dbReference type="GO" id="GO:0008773">
    <property type="term" value="F:[protein-PII] uridylyltransferase activity"/>
    <property type="evidence" value="ECO:0007669"/>
    <property type="project" value="InterPro"/>
</dbReference>
<proteinExistence type="predicted"/>
<dbReference type="Gene3D" id="2.60.120.10">
    <property type="entry name" value="Jelly Rolls"/>
    <property type="match status" value="1"/>
</dbReference>
<dbReference type="Pfam" id="PF00571">
    <property type="entry name" value="CBS"/>
    <property type="match status" value="2"/>
</dbReference>
<evidence type="ECO:0000313" key="5">
    <source>
        <dbReference type="EMBL" id="PSG91016.1"/>
    </source>
</evidence>
<dbReference type="OrthoDB" id="9810963at2"/>
<gene>
    <name evidence="5" type="ORF">C7H61_07110</name>
</gene>
<name>A0A2T1NF40_9FLAO</name>
<protein>
    <submittedName>
        <fullName evidence="5">Nucleotidyltransferase</fullName>
    </submittedName>
</protein>
<dbReference type="InterPro" id="IPR005105">
    <property type="entry name" value="GlnD_Uridyltrans_N"/>
</dbReference>
<dbReference type="SMART" id="SM00100">
    <property type="entry name" value="cNMP"/>
    <property type="match status" value="1"/>
</dbReference>
<dbReference type="PANTHER" id="PTHR43080">
    <property type="entry name" value="CBS DOMAIN-CONTAINING PROTEIN CBSX3, MITOCHONDRIAL"/>
    <property type="match status" value="1"/>
</dbReference>
<organism evidence="5 6">
    <name type="scientific">Mesoflavibacter zeaxanthinifaciens subsp. sabulilitoris</name>
    <dbReference type="NCBI Taxonomy" id="1520893"/>
    <lineage>
        <taxon>Bacteria</taxon>
        <taxon>Pseudomonadati</taxon>
        <taxon>Bacteroidota</taxon>
        <taxon>Flavobacteriia</taxon>
        <taxon>Flavobacteriales</taxon>
        <taxon>Flavobacteriaceae</taxon>
        <taxon>Mesoflavibacter</taxon>
    </lineage>
</organism>
<dbReference type="Proteomes" id="UP000238430">
    <property type="component" value="Unassembled WGS sequence"/>
</dbReference>
<keyword evidence="1 2" id="KW-0129">CBS domain</keyword>
<dbReference type="Gene3D" id="3.10.580.10">
    <property type="entry name" value="CBS-domain"/>
    <property type="match status" value="1"/>
</dbReference>
<dbReference type="CDD" id="cd05401">
    <property type="entry name" value="NT_GlnE_GlnD_like"/>
    <property type="match status" value="1"/>
</dbReference>
<dbReference type="InterPro" id="IPR046342">
    <property type="entry name" value="CBS_dom_sf"/>
</dbReference>